<name>A0A9N7UG13_PLEPL</name>
<evidence type="ECO:0000313" key="2">
    <source>
        <dbReference type="Proteomes" id="UP001153269"/>
    </source>
</evidence>
<comment type="caution">
    <text evidence="1">The sequence shown here is derived from an EMBL/GenBank/DDBJ whole genome shotgun (WGS) entry which is preliminary data.</text>
</comment>
<keyword evidence="2" id="KW-1185">Reference proteome</keyword>
<proteinExistence type="predicted"/>
<protein>
    <submittedName>
        <fullName evidence="1">Uncharacterized protein</fullName>
    </submittedName>
</protein>
<organism evidence="1 2">
    <name type="scientific">Pleuronectes platessa</name>
    <name type="common">European plaice</name>
    <dbReference type="NCBI Taxonomy" id="8262"/>
    <lineage>
        <taxon>Eukaryota</taxon>
        <taxon>Metazoa</taxon>
        <taxon>Chordata</taxon>
        <taxon>Craniata</taxon>
        <taxon>Vertebrata</taxon>
        <taxon>Euteleostomi</taxon>
        <taxon>Actinopterygii</taxon>
        <taxon>Neopterygii</taxon>
        <taxon>Teleostei</taxon>
        <taxon>Neoteleostei</taxon>
        <taxon>Acanthomorphata</taxon>
        <taxon>Carangaria</taxon>
        <taxon>Pleuronectiformes</taxon>
        <taxon>Pleuronectoidei</taxon>
        <taxon>Pleuronectidae</taxon>
        <taxon>Pleuronectes</taxon>
    </lineage>
</organism>
<reference evidence="1" key="1">
    <citation type="submission" date="2020-03" db="EMBL/GenBank/DDBJ databases">
        <authorList>
            <person name="Weist P."/>
        </authorList>
    </citation>
    <scope>NUCLEOTIDE SEQUENCE</scope>
</reference>
<dbReference type="AlphaFoldDB" id="A0A9N7UG13"/>
<dbReference type="EMBL" id="CADEAL010001173">
    <property type="protein sequence ID" value="CAB1429807.1"/>
    <property type="molecule type" value="Genomic_DNA"/>
</dbReference>
<gene>
    <name evidence="1" type="ORF">PLEPLA_LOCUS17787</name>
</gene>
<dbReference type="Proteomes" id="UP001153269">
    <property type="component" value="Unassembled WGS sequence"/>
</dbReference>
<evidence type="ECO:0000313" key="1">
    <source>
        <dbReference type="EMBL" id="CAB1429807.1"/>
    </source>
</evidence>
<sequence length="103" mass="11704">MGCPGCFDSIRKLGVVARQRWGSGSGCRSGKGVKWREKKGEMEMREEGCDVQMEIREEGCDVQMEIREEGCDVQMEMREEGCDVQMEIREEGCDVQMEMRGGV</sequence>
<accession>A0A9N7UG13</accession>